<reference evidence="2" key="1">
    <citation type="journal article" date="2020" name="mSystems">
        <title>Genome- and Community-Level Interaction Insights into Carbon Utilization and Element Cycling Functions of Hydrothermarchaeota in Hydrothermal Sediment.</title>
        <authorList>
            <person name="Zhou Z."/>
            <person name="Liu Y."/>
            <person name="Xu W."/>
            <person name="Pan J."/>
            <person name="Luo Z.H."/>
            <person name="Li M."/>
        </authorList>
    </citation>
    <scope>NUCLEOTIDE SEQUENCE [LARGE SCALE GENOMIC DNA]</scope>
    <source>
        <strain evidence="2">SpSt-16</strain>
    </source>
</reference>
<dbReference type="EMBL" id="DSGT01000003">
    <property type="protein sequence ID" value="HEW52798.1"/>
    <property type="molecule type" value="Genomic_DNA"/>
</dbReference>
<feature type="domain" description="DDH" evidence="1">
    <location>
        <begin position="26"/>
        <end position="185"/>
    </location>
</feature>
<dbReference type="SUPFAM" id="SSF64182">
    <property type="entry name" value="DHH phosphoesterases"/>
    <property type="match status" value="1"/>
</dbReference>
<dbReference type="InterPro" id="IPR038763">
    <property type="entry name" value="DHH_sf"/>
</dbReference>
<dbReference type="InterPro" id="IPR001667">
    <property type="entry name" value="DDH_dom"/>
</dbReference>
<protein>
    <recommendedName>
        <fullName evidence="1">DDH domain-containing protein</fullName>
    </recommendedName>
</protein>
<accession>A0A7C2ZNN2</accession>
<sequence length="369" mass="41279">MYSQKSDYTWLKDLEKLKEQIANSKRIVIIPHANADPDALSSSCALAYIMHSLNNHADVNIAIPEGMGLECRKIAELCSKYKARITVIKKDVGDLFREKPLCILVDVASLEQVKVVKNHLESCNSIAVIDHHESHSYETIFEKSGYFLQIVNPRLSSSSEIVFEISKYLGIRLPKDILEMIMAGIIWDTKRFLRSTSSTFRNASELLEQGADYQVSQNLVTISKPPYVRLAKIKCILRHRGYRITLGSHDIYIAMSEVGAYESECASMLISTGYDIAFVATEEEALNSTRIIYRVREDPALLQRMDIYNHVLKQLIMKYGGGGGGHKTAGGAVINSPNTELVLRDLIKILGDLAEGKIVELAEQKVLEG</sequence>
<dbReference type="Gene3D" id="3.90.1640.10">
    <property type="entry name" value="inorganic pyrophosphatase (n-terminal core)"/>
    <property type="match status" value="1"/>
</dbReference>
<comment type="caution">
    <text evidence="2">The sequence shown here is derived from an EMBL/GenBank/DDBJ whole genome shotgun (WGS) entry which is preliminary data.</text>
</comment>
<organism evidence="2">
    <name type="scientific">Ignisphaera aggregans</name>
    <dbReference type="NCBI Taxonomy" id="334771"/>
    <lineage>
        <taxon>Archaea</taxon>
        <taxon>Thermoproteota</taxon>
        <taxon>Thermoprotei</taxon>
        <taxon>Desulfurococcales</taxon>
        <taxon>Desulfurococcaceae</taxon>
        <taxon>Ignisphaera</taxon>
    </lineage>
</organism>
<proteinExistence type="predicted"/>
<dbReference type="InterPro" id="IPR051319">
    <property type="entry name" value="Oligoribo/pAp-PDE_c-di-AMP_PDE"/>
</dbReference>
<evidence type="ECO:0000259" key="1">
    <source>
        <dbReference type="Pfam" id="PF01368"/>
    </source>
</evidence>
<dbReference type="PANTHER" id="PTHR47618">
    <property type="entry name" value="BIFUNCTIONAL OLIGORIBONUCLEASE AND PAP PHOSPHATASE NRNA"/>
    <property type="match status" value="1"/>
</dbReference>
<gene>
    <name evidence="2" type="ORF">ENO77_01290</name>
</gene>
<evidence type="ECO:0000313" key="2">
    <source>
        <dbReference type="EMBL" id="HEW52798.1"/>
    </source>
</evidence>
<dbReference type="PANTHER" id="PTHR47618:SF1">
    <property type="entry name" value="BIFUNCTIONAL OLIGORIBONUCLEASE AND PAP PHOSPHATASE NRNA"/>
    <property type="match status" value="1"/>
</dbReference>
<dbReference type="AlphaFoldDB" id="A0A7C2ZNN2"/>
<name>A0A7C2ZNN2_9CREN</name>
<dbReference type="Pfam" id="PF01368">
    <property type="entry name" value="DHH"/>
    <property type="match status" value="1"/>
</dbReference>